<organism evidence="1">
    <name type="scientific">Cuerna arida</name>
    <dbReference type="NCBI Taxonomy" id="1464854"/>
    <lineage>
        <taxon>Eukaryota</taxon>
        <taxon>Metazoa</taxon>
        <taxon>Ecdysozoa</taxon>
        <taxon>Arthropoda</taxon>
        <taxon>Hexapoda</taxon>
        <taxon>Insecta</taxon>
        <taxon>Pterygota</taxon>
        <taxon>Neoptera</taxon>
        <taxon>Paraneoptera</taxon>
        <taxon>Hemiptera</taxon>
        <taxon>Auchenorrhyncha</taxon>
        <taxon>Membracoidea</taxon>
        <taxon>Cicadellidae</taxon>
        <taxon>Cicadellinae</taxon>
        <taxon>Proconiini</taxon>
        <taxon>Cuerna</taxon>
    </lineage>
</organism>
<name>A0A1B6F7I9_9HEMI</name>
<accession>A0A1B6F7I9</accession>
<feature type="non-terminal residue" evidence="1">
    <location>
        <position position="1"/>
    </location>
</feature>
<proteinExistence type="predicted"/>
<feature type="non-terminal residue" evidence="1">
    <location>
        <position position="141"/>
    </location>
</feature>
<sequence>KDVAAATAASASTVAPRAAAVTKPAALQSLPVFRTTSSITIATSSVSHCDQSVQSTVAYARQVAVGNVAYHSDDDRRSSYADIMKRHQTTPSVNVASKNFTKSNQATILSNDCDSNNNNVSKNIDSNVASSPDLAALTVNG</sequence>
<gene>
    <name evidence="1" type="ORF">g.44302</name>
</gene>
<dbReference type="AlphaFoldDB" id="A0A1B6F7I9"/>
<evidence type="ECO:0000313" key="1">
    <source>
        <dbReference type="EMBL" id="JAS46091.1"/>
    </source>
</evidence>
<protein>
    <submittedName>
        <fullName evidence="1">Uncharacterized protein</fullName>
    </submittedName>
</protein>
<dbReference type="EMBL" id="GECZ01023678">
    <property type="protein sequence ID" value="JAS46091.1"/>
    <property type="molecule type" value="Transcribed_RNA"/>
</dbReference>
<reference evidence="1" key="1">
    <citation type="submission" date="2015-11" db="EMBL/GenBank/DDBJ databases">
        <title>De novo transcriptome assembly of four potential Pierce s Disease insect vectors from Arizona vineyards.</title>
        <authorList>
            <person name="Tassone E.E."/>
        </authorList>
    </citation>
    <scope>NUCLEOTIDE SEQUENCE</scope>
</reference>